<dbReference type="CDD" id="cd01364">
    <property type="entry name" value="KISc_BimC_Eg5"/>
    <property type="match status" value="1"/>
</dbReference>
<keyword evidence="3" id="KW-0597">Phosphoprotein</keyword>
<dbReference type="InterPro" id="IPR019821">
    <property type="entry name" value="Kinesin_motor_CS"/>
</dbReference>
<dbReference type="PROSITE" id="PS50067">
    <property type="entry name" value="KINESIN_MOTOR_2"/>
    <property type="match status" value="1"/>
</dbReference>
<dbReference type="InterPro" id="IPR047149">
    <property type="entry name" value="KIF11-like"/>
</dbReference>
<dbReference type="InterPro" id="IPR047241">
    <property type="entry name" value="KIF11-like_kin_motor_dom"/>
</dbReference>
<keyword evidence="2" id="KW-0963">Cytoplasm</keyword>
<keyword evidence="4" id="KW-0132">Cell division</keyword>
<dbReference type="PANTHER" id="PTHR47970">
    <property type="entry name" value="KINESIN-LIKE PROTEIN KIF11"/>
    <property type="match status" value="1"/>
</dbReference>
<keyword evidence="20" id="KW-1185">Reference proteome</keyword>
<proteinExistence type="inferred from homology"/>
<feature type="non-terminal residue" evidence="19">
    <location>
        <position position="1"/>
    </location>
</feature>
<evidence type="ECO:0000256" key="14">
    <source>
        <dbReference type="PROSITE-ProRule" id="PRU00283"/>
    </source>
</evidence>
<accession>A0ABQ7S9J2</accession>
<evidence type="ECO:0000256" key="12">
    <source>
        <dbReference type="ARBA" id="ARBA00023306"/>
    </source>
</evidence>
<dbReference type="SUPFAM" id="SSF52540">
    <property type="entry name" value="P-loop containing nucleoside triphosphate hydrolases"/>
    <property type="match status" value="1"/>
</dbReference>
<evidence type="ECO:0000256" key="6">
    <source>
        <dbReference type="ARBA" id="ARBA00022741"/>
    </source>
</evidence>
<evidence type="ECO:0000256" key="3">
    <source>
        <dbReference type="ARBA" id="ARBA00022553"/>
    </source>
</evidence>
<evidence type="ECO:0000313" key="20">
    <source>
        <dbReference type="Proteomes" id="UP000825002"/>
    </source>
</evidence>
<dbReference type="EMBL" id="JAIFTH010000246">
    <property type="protein sequence ID" value="KAG9510051.1"/>
    <property type="molecule type" value="Genomic_DNA"/>
</dbReference>
<evidence type="ECO:0000256" key="2">
    <source>
        <dbReference type="ARBA" id="ARBA00022490"/>
    </source>
</evidence>
<reference evidence="19 20" key="1">
    <citation type="submission" date="2020-10" db="EMBL/GenBank/DDBJ databases">
        <authorList>
            <person name="Klimov P.B."/>
            <person name="Dyachkov S.M."/>
            <person name="Chetverikov P.E."/>
        </authorList>
    </citation>
    <scope>NUCLEOTIDE SEQUENCE [LARGE SCALE GENOMIC DNA]</scope>
    <source>
        <strain evidence="19">BMOC 18-1129-001#AD2665</strain>
        <tissue evidence="19">Entire mites</tissue>
    </source>
</reference>
<keyword evidence="7" id="KW-0498">Mitosis</keyword>
<evidence type="ECO:0000256" key="17">
    <source>
        <dbReference type="SAM" id="MobiDB-lite"/>
    </source>
</evidence>
<evidence type="ECO:0000256" key="5">
    <source>
        <dbReference type="ARBA" id="ARBA00022701"/>
    </source>
</evidence>
<dbReference type="Pfam" id="PF13931">
    <property type="entry name" value="Microtub_bind"/>
    <property type="match status" value="1"/>
</dbReference>
<protein>
    <recommendedName>
        <fullName evidence="15">Kinesin-like protein</fullName>
    </recommendedName>
</protein>
<evidence type="ECO:0000256" key="8">
    <source>
        <dbReference type="ARBA" id="ARBA00022840"/>
    </source>
</evidence>
<dbReference type="PANTHER" id="PTHR47970:SF12">
    <property type="entry name" value="KINESIN FAMILY MEMBER 11"/>
    <property type="match status" value="1"/>
</dbReference>
<dbReference type="SMART" id="SM00129">
    <property type="entry name" value="KISc"/>
    <property type="match status" value="1"/>
</dbReference>
<evidence type="ECO:0000313" key="19">
    <source>
        <dbReference type="EMBL" id="KAG9510051.1"/>
    </source>
</evidence>
<gene>
    <name evidence="19" type="primary">kif11</name>
    <name evidence="19" type="ORF">GZH46_01414</name>
</gene>
<evidence type="ECO:0000256" key="4">
    <source>
        <dbReference type="ARBA" id="ARBA00022618"/>
    </source>
</evidence>
<dbReference type="Pfam" id="PF00225">
    <property type="entry name" value="Kinesin"/>
    <property type="match status" value="1"/>
</dbReference>
<evidence type="ECO:0000256" key="10">
    <source>
        <dbReference type="ARBA" id="ARBA00023175"/>
    </source>
</evidence>
<feature type="domain" description="Kinesin motor" evidence="18">
    <location>
        <begin position="22"/>
        <end position="354"/>
    </location>
</feature>
<feature type="coiled-coil region" evidence="16">
    <location>
        <begin position="363"/>
        <end position="486"/>
    </location>
</feature>
<evidence type="ECO:0000256" key="1">
    <source>
        <dbReference type="ARBA" id="ARBA00004245"/>
    </source>
</evidence>
<dbReference type="PROSITE" id="PS00411">
    <property type="entry name" value="KINESIN_MOTOR_1"/>
    <property type="match status" value="1"/>
</dbReference>
<evidence type="ECO:0000256" key="16">
    <source>
        <dbReference type="SAM" id="Coils"/>
    </source>
</evidence>
<keyword evidence="9 16" id="KW-0175">Coiled coil</keyword>
<evidence type="ECO:0000256" key="13">
    <source>
        <dbReference type="ARBA" id="ARBA00034704"/>
    </source>
</evidence>
<keyword evidence="11" id="KW-0206">Cytoskeleton</keyword>
<feature type="region of interest" description="Disordered" evidence="17">
    <location>
        <begin position="668"/>
        <end position="688"/>
    </location>
</feature>
<keyword evidence="8 14" id="KW-0067">ATP-binding</keyword>
<feature type="binding site" evidence="14">
    <location>
        <begin position="102"/>
        <end position="109"/>
    </location>
    <ligand>
        <name>ATP</name>
        <dbReference type="ChEBI" id="CHEBI:30616"/>
    </ligand>
</feature>
<dbReference type="InterPro" id="IPR001752">
    <property type="entry name" value="Kinesin_motor_dom"/>
</dbReference>
<comment type="caution">
    <text evidence="19">The sequence shown here is derived from an EMBL/GenBank/DDBJ whole genome shotgun (WGS) entry which is preliminary data.</text>
</comment>
<evidence type="ECO:0000256" key="7">
    <source>
        <dbReference type="ARBA" id="ARBA00022776"/>
    </source>
</evidence>
<organism evidence="19 20">
    <name type="scientific">Fragariocoptes setiger</name>
    <dbReference type="NCBI Taxonomy" id="1670756"/>
    <lineage>
        <taxon>Eukaryota</taxon>
        <taxon>Metazoa</taxon>
        <taxon>Ecdysozoa</taxon>
        <taxon>Arthropoda</taxon>
        <taxon>Chelicerata</taxon>
        <taxon>Arachnida</taxon>
        <taxon>Acari</taxon>
        <taxon>Acariformes</taxon>
        <taxon>Trombidiformes</taxon>
        <taxon>Prostigmata</taxon>
        <taxon>Eupodina</taxon>
        <taxon>Eriophyoidea</taxon>
        <taxon>Phytoptidae</taxon>
        <taxon>Fragariocoptes</taxon>
    </lineage>
</organism>
<name>A0ABQ7S9J2_9ACAR</name>
<keyword evidence="12" id="KW-0131">Cell cycle</keyword>
<evidence type="ECO:0000256" key="15">
    <source>
        <dbReference type="RuleBase" id="RU000394"/>
    </source>
</evidence>
<dbReference type="PRINTS" id="PR00380">
    <property type="entry name" value="KINESINHEAVY"/>
</dbReference>
<dbReference type="InterPro" id="IPR027417">
    <property type="entry name" value="P-loop_NTPase"/>
</dbReference>
<dbReference type="InterPro" id="IPR036961">
    <property type="entry name" value="Kinesin_motor_dom_sf"/>
</dbReference>
<keyword evidence="10 14" id="KW-0505">Motor protein</keyword>
<keyword evidence="5 15" id="KW-0493">Microtubule</keyword>
<dbReference type="Proteomes" id="UP000825002">
    <property type="component" value="Unassembled WGS sequence"/>
</dbReference>
<comment type="similarity">
    <text evidence="13">Belongs to the TRAFAC class myosin-kinesin ATPase superfamily. Kinesin family. KIN-5/BimC subfamily.</text>
</comment>
<sequence length="688" mass="77862">MAVTIGNSNGTASQQVPAGNQNIQVFVRCRPQNPHEKRCVVDVLPERKEIRVHEKNSHDPKSFYFDRVFGPDSLQVDVYKAVVWPLIDQVLLGFNCTVFAYGQTGTGKTYTMEGERSNSDLSWEDDPTCGIIPRALSQLFETLSAQDNEFTVRVSFLELYNEDTYDLLSGLEDTTKLKIYDDSQKKGSVIIGGLEEIIVRSKSEIYDILRRGSSKRQTAATLLNACSSRSHTIFSVTLHIKEASMDGEELLKIGKLNLVDLAGSENIGRSGAQDKRAREAGNINQSLLTLGRVITALVEKRPHVPYRESKLTRLLQDSLGGKTKTSIIATVSPAVADAEDTLSTLEYASRAKKITNKPEMNQRLTKKALLREYTQEIERLRRDLQASREKNGVYLDVENYKELCAQSTTIQEKEERLLAVQEEAKKISELFEATSNKLKETEANLKQIEENLKEKCKTLATTENILHEAKEECEKQKILVDAHKQTEEKLASQAVELIEVAQQATSDINLLHGKVDRIKSVERENQTKIGTYHEKVRDAMSKLESFSEVISNEFKVESRQVVEKISQMVNSNMEAMKEINKNLTLAMKMVDTVQSNMSDVLDVISHHADKIESLSATMETSQRREIGSRRNSFERFVTYEIKKEEQTGQTPQRKTYAYPRILARTSPYDKILERSKSRPQSMEGDICE</sequence>
<evidence type="ECO:0000259" key="18">
    <source>
        <dbReference type="PROSITE" id="PS50067"/>
    </source>
</evidence>
<evidence type="ECO:0000256" key="11">
    <source>
        <dbReference type="ARBA" id="ARBA00023212"/>
    </source>
</evidence>
<comment type="subcellular location">
    <subcellularLocation>
        <location evidence="1">Cytoplasm</location>
        <location evidence="1">Cytoskeleton</location>
    </subcellularLocation>
</comment>
<keyword evidence="6 14" id="KW-0547">Nucleotide-binding</keyword>
<evidence type="ECO:0000256" key="9">
    <source>
        <dbReference type="ARBA" id="ARBA00023054"/>
    </source>
</evidence>
<dbReference type="InterPro" id="IPR025901">
    <property type="entry name" value="Kinesin-assoc_MT-bd_dom"/>
</dbReference>
<dbReference type="Gene3D" id="3.40.850.10">
    <property type="entry name" value="Kinesin motor domain"/>
    <property type="match status" value="1"/>
</dbReference>